<feature type="transmembrane region" description="Helical" evidence="1">
    <location>
        <begin position="91"/>
        <end position="113"/>
    </location>
</feature>
<proteinExistence type="predicted"/>
<dbReference type="Proteomes" id="UP000782705">
    <property type="component" value="Unassembled WGS sequence"/>
</dbReference>
<keyword evidence="1" id="KW-1133">Transmembrane helix</keyword>
<comment type="caution">
    <text evidence="2">The sequence shown here is derived from an EMBL/GenBank/DDBJ whole genome shotgun (WGS) entry which is preliminary data.</text>
</comment>
<gene>
    <name evidence="2" type="ORF">BAU17_05950</name>
</gene>
<name>A0ABQ6YW19_9ENTE</name>
<dbReference type="InterPro" id="IPR000462">
    <property type="entry name" value="CDP-OH_P_trans"/>
</dbReference>
<dbReference type="RefSeq" id="WP_161903245.1">
    <property type="nucleotide sequence ID" value="NZ_MAEL01000057.1"/>
</dbReference>
<dbReference type="InterPro" id="IPR043130">
    <property type="entry name" value="CDP-OH_PTrfase_TM_dom"/>
</dbReference>
<keyword evidence="1" id="KW-0472">Membrane</keyword>
<dbReference type="Pfam" id="PF01066">
    <property type="entry name" value="CDP-OH_P_transf"/>
    <property type="match status" value="1"/>
</dbReference>
<feature type="transmembrane region" description="Helical" evidence="1">
    <location>
        <begin position="9"/>
        <end position="28"/>
    </location>
</feature>
<evidence type="ECO:0000313" key="3">
    <source>
        <dbReference type="Proteomes" id="UP000782705"/>
    </source>
</evidence>
<feature type="transmembrane region" description="Helical" evidence="1">
    <location>
        <begin position="182"/>
        <end position="198"/>
    </location>
</feature>
<organism evidence="2 3">
    <name type="scientific">Candidatus Enterococcus willemsii</name>
    <dbReference type="NCBI Taxonomy" id="1857215"/>
    <lineage>
        <taxon>Bacteria</taxon>
        <taxon>Bacillati</taxon>
        <taxon>Bacillota</taxon>
        <taxon>Bacilli</taxon>
        <taxon>Lactobacillales</taxon>
        <taxon>Enterococcaceae</taxon>
        <taxon>Enterococcus</taxon>
    </lineage>
</organism>
<evidence type="ECO:0000256" key="1">
    <source>
        <dbReference type="SAM" id="Phobius"/>
    </source>
</evidence>
<protein>
    <submittedName>
        <fullName evidence="2">Phosphatidylserine synthase</fullName>
    </submittedName>
</protein>
<sequence length="199" mass="22489">MLIGEYGKFVYLTYFGSAMALLGIYFILQGQLVWGMSLFIISGLCDLFDGMVARSFKRTKAQEQFGIEIDSLCDMINFAAFPAVICMTQGKITWLAIVLAIMYVLAAVTRLAYFNRETKEERQGYFRGVPVTYAALIFPVGYLLSEWLVAGSFGIVVLLLTPCLAFFFVWDIKIPKPNKKMYIFFLLLAIVTLVALWSL</sequence>
<dbReference type="Gene3D" id="1.20.120.1760">
    <property type="match status" value="1"/>
</dbReference>
<dbReference type="EMBL" id="MAEL01000057">
    <property type="protein sequence ID" value="KAF1301463.1"/>
    <property type="molecule type" value="Genomic_DNA"/>
</dbReference>
<accession>A0ABQ6YW19</accession>
<feature type="transmembrane region" description="Helical" evidence="1">
    <location>
        <begin position="125"/>
        <end position="144"/>
    </location>
</feature>
<keyword evidence="3" id="KW-1185">Reference proteome</keyword>
<evidence type="ECO:0000313" key="2">
    <source>
        <dbReference type="EMBL" id="KAF1301463.1"/>
    </source>
</evidence>
<feature type="transmembrane region" description="Helical" evidence="1">
    <location>
        <begin position="150"/>
        <end position="170"/>
    </location>
</feature>
<keyword evidence="1" id="KW-0812">Transmembrane</keyword>
<reference evidence="2 3" key="1">
    <citation type="submission" date="2016-06" db="EMBL/GenBank/DDBJ databases">
        <title>Four novel species of enterococci isolated from chicken manure.</title>
        <authorList>
            <person name="Van Tyne D."/>
        </authorList>
    </citation>
    <scope>NUCLEOTIDE SEQUENCE [LARGE SCALE GENOMIC DNA]</scope>
    <source>
        <strain evidence="2 3">CU12B</strain>
    </source>
</reference>